<sequence>MFPPVYEEGAFSTSGHILPPYSPRERPDGGSKRTEHVFSLKDQKKKIRATLKLLSSAPTPASLPTFLAGDKINGSLTLHIPRSEKISEVSVLVRGEIVTGSQKQDRLCFLNIQIPLWSKGGGGTSAALSGDCHWPFSLDIPKDVALEDYARPGNFRTYALPQTFLERHSNASAHYHLSVQIIRSSLLLHTMFVYVPAVRPDPPSILRQVAYRNNISIPGPEIDRDGWHTCPTVNSKGTIFNIRKVEVQCSLSLAKPLAYTRGSVIPCSLTIFCQDQQVLNLLGSPSTLNVRLCRQVKCKSTSPAARTSNPLRFTADDVEESGRAIWWPKDDETGHPESRRFEGEIKLAKNLKPTSAISHFSLTYFVVMLPFEVTGFLPVNTQPLIQQEVQIATIFAKGPRPRHYAPDSGTC</sequence>
<feature type="compositionally biased region" description="Basic and acidic residues" evidence="1">
    <location>
        <begin position="23"/>
        <end position="36"/>
    </location>
</feature>
<accession>A0AAD6UQV0</accession>
<name>A0AAD6UQV0_9AGAR</name>
<evidence type="ECO:0008006" key="4">
    <source>
        <dbReference type="Google" id="ProtNLM"/>
    </source>
</evidence>
<comment type="caution">
    <text evidence="2">The sequence shown here is derived from an EMBL/GenBank/DDBJ whole genome shotgun (WGS) entry which is preliminary data.</text>
</comment>
<organism evidence="2 3">
    <name type="scientific">Mycena belliarum</name>
    <dbReference type="NCBI Taxonomy" id="1033014"/>
    <lineage>
        <taxon>Eukaryota</taxon>
        <taxon>Fungi</taxon>
        <taxon>Dikarya</taxon>
        <taxon>Basidiomycota</taxon>
        <taxon>Agaricomycotina</taxon>
        <taxon>Agaricomycetes</taxon>
        <taxon>Agaricomycetidae</taxon>
        <taxon>Agaricales</taxon>
        <taxon>Marasmiineae</taxon>
        <taxon>Mycenaceae</taxon>
        <taxon>Mycena</taxon>
    </lineage>
</organism>
<dbReference type="Proteomes" id="UP001222325">
    <property type="component" value="Unassembled WGS sequence"/>
</dbReference>
<evidence type="ECO:0000256" key="1">
    <source>
        <dbReference type="SAM" id="MobiDB-lite"/>
    </source>
</evidence>
<dbReference type="Gene3D" id="2.60.40.640">
    <property type="match status" value="1"/>
</dbReference>
<evidence type="ECO:0000313" key="3">
    <source>
        <dbReference type="Proteomes" id="UP001222325"/>
    </source>
</evidence>
<keyword evidence="3" id="KW-1185">Reference proteome</keyword>
<protein>
    <recommendedName>
        <fullName evidence="4">Arrestin-like N-terminal domain-containing protein</fullName>
    </recommendedName>
</protein>
<evidence type="ECO:0000313" key="2">
    <source>
        <dbReference type="EMBL" id="KAJ7104416.1"/>
    </source>
</evidence>
<gene>
    <name evidence="2" type="ORF">B0H15DRAFT_896895</name>
</gene>
<dbReference type="InterPro" id="IPR014752">
    <property type="entry name" value="Arrestin-like_C"/>
</dbReference>
<reference evidence="2" key="1">
    <citation type="submission" date="2023-03" db="EMBL/GenBank/DDBJ databases">
        <title>Massive genome expansion in bonnet fungi (Mycena s.s.) driven by repeated elements and novel gene families across ecological guilds.</title>
        <authorList>
            <consortium name="Lawrence Berkeley National Laboratory"/>
            <person name="Harder C.B."/>
            <person name="Miyauchi S."/>
            <person name="Viragh M."/>
            <person name="Kuo A."/>
            <person name="Thoen E."/>
            <person name="Andreopoulos B."/>
            <person name="Lu D."/>
            <person name="Skrede I."/>
            <person name="Drula E."/>
            <person name="Henrissat B."/>
            <person name="Morin E."/>
            <person name="Kohler A."/>
            <person name="Barry K."/>
            <person name="LaButti K."/>
            <person name="Morin E."/>
            <person name="Salamov A."/>
            <person name="Lipzen A."/>
            <person name="Mereny Z."/>
            <person name="Hegedus B."/>
            <person name="Baldrian P."/>
            <person name="Stursova M."/>
            <person name="Weitz H."/>
            <person name="Taylor A."/>
            <person name="Grigoriev I.V."/>
            <person name="Nagy L.G."/>
            <person name="Martin F."/>
            <person name="Kauserud H."/>
        </authorList>
    </citation>
    <scope>NUCLEOTIDE SEQUENCE</scope>
    <source>
        <strain evidence="2">CBHHK173m</strain>
    </source>
</reference>
<dbReference type="AlphaFoldDB" id="A0AAD6UQV0"/>
<feature type="region of interest" description="Disordered" evidence="1">
    <location>
        <begin position="13"/>
        <end position="36"/>
    </location>
</feature>
<dbReference type="EMBL" id="JARJCN010000001">
    <property type="protein sequence ID" value="KAJ7104416.1"/>
    <property type="molecule type" value="Genomic_DNA"/>
</dbReference>
<proteinExistence type="predicted"/>